<protein>
    <submittedName>
        <fullName evidence="1">Tubulin-specific chaperone cofactor E-like protein</fullName>
    </submittedName>
</protein>
<organism evidence="1 2">
    <name type="scientific">Trichonephila inaurata madagascariensis</name>
    <dbReference type="NCBI Taxonomy" id="2747483"/>
    <lineage>
        <taxon>Eukaryota</taxon>
        <taxon>Metazoa</taxon>
        <taxon>Ecdysozoa</taxon>
        <taxon>Arthropoda</taxon>
        <taxon>Chelicerata</taxon>
        <taxon>Arachnida</taxon>
        <taxon>Araneae</taxon>
        <taxon>Araneomorphae</taxon>
        <taxon>Entelegynae</taxon>
        <taxon>Araneoidea</taxon>
        <taxon>Nephilidae</taxon>
        <taxon>Trichonephila</taxon>
        <taxon>Trichonephila inaurata</taxon>
    </lineage>
</organism>
<accession>A0A8X7CK29</accession>
<evidence type="ECO:0000313" key="2">
    <source>
        <dbReference type="Proteomes" id="UP000886998"/>
    </source>
</evidence>
<dbReference type="Proteomes" id="UP000886998">
    <property type="component" value="Unassembled WGS sequence"/>
</dbReference>
<keyword evidence="2" id="KW-1185">Reference proteome</keyword>
<gene>
    <name evidence="1" type="primary">Tbcel</name>
    <name evidence="1" type="ORF">TNIN_257021</name>
</gene>
<comment type="caution">
    <text evidence="1">The sequence shown here is derived from an EMBL/GenBank/DDBJ whole genome shotgun (WGS) entry which is preliminary data.</text>
</comment>
<name>A0A8X7CK29_9ARAC</name>
<proteinExistence type="predicted"/>
<reference evidence="1" key="1">
    <citation type="submission" date="2020-08" db="EMBL/GenBank/DDBJ databases">
        <title>Multicomponent nature underlies the extraordinary mechanical properties of spider dragline silk.</title>
        <authorList>
            <person name="Kono N."/>
            <person name="Nakamura H."/>
            <person name="Mori M."/>
            <person name="Yoshida Y."/>
            <person name="Ohtoshi R."/>
            <person name="Malay A.D."/>
            <person name="Moran D.A.P."/>
            <person name="Tomita M."/>
            <person name="Numata K."/>
            <person name="Arakawa K."/>
        </authorList>
    </citation>
    <scope>NUCLEOTIDE SEQUENCE</scope>
</reference>
<evidence type="ECO:0000313" key="1">
    <source>
        <dbReference type="EMBL" id="GFY70266.1"/>
    </source>
</evidence>
<dbReference type="EMBL" id="BMAV01018142">
    <property type="protein sequence ID" value="GFY70266.1"/>
    <property type="molecule type" value="Genomic_DNA"/>
</dbReference>
<dbReference type="AlphaFoldDB" id="A0A8X7CK29"/>
<dbReference type="OrthoDB" id="5855206at2759"/>
<sequence length="121" mass="13783">MNFTSYLKKKTKIFSTTLESEISFFITMPSCSFSEALEIRYVEDIDANPIEPCEIFLVGSFPGRSSPSGRLVLPRTLTLNCCGIDRAGVLRKIDELCHDVEELDLAQNELSDLNEVRYYLY</sequence>